<feature type="compositionally biased region" description="Basic and acidic residues" evidence="1">
    <location>
        <begin position="284"/>
        <end position="296"/>
    </location>
</feature>
<accession>A0ABQ9GHP6</accession>
<protein>
    <submittedName>
        <fullName evidence="2">Uncharacterized protein</fullName>
    </submittedName>
</protein>
<comment type="caution">
    <text evidence="2">The sequence shown here is derived from an EMBL/GenBank/DDBJ whole genome shotgun (WGS) entry which is preliminary data.</text>
</comment>
<evidence type="ECO:0000256" key="1">
    <source>
        <dbReference type="SAM" id="MobiDB-lite"/>
    </source>
</evidence>
<organism evidence="2 3">
    <name type="scientific">Dryococelus australis</name>
    <dbReference type="NCBI Taxonomy" id="614101"/>
    <lineage>
        <taxon>Eukaryota</taxon>
        <taxon>Metazoa</taxon>
        <taxon>Ecdysozoa</taxon>
        <taxon>Arthropoda</taxon>
        <taxon>Hexapoda</taxon>
        <taxon>Insecta</taxon>
        <taxon>Pterygota</taxon>
        <taxon>Neoptera</taxon>
        <taxon>Polyneoptera</taxon>
        <taxon>Phasmatodea</taxon>
        <taxon>Verophasmatodea</taxon>
        <taxon>Anareolatae</taxon>
        <taxon>Phasmatidae</taxon>
        <taxon>Eurycanthinae</taxon>
        <taxon>Dryococelus</taxon>
    </lineage>
</organism>
<dbReference type="Proteomes" id="UP001159363">
    <property type="component" value="Chromosome 11"/>
</dbReference>
<name>A0ABQ9GHP6_9NEOP</name>
<evidence type="ECO:0000313" key="2">
    <source>
        <dbReference type="EMBL" id="KAJ8871524.1"/>
    </source>
</evidence>
<feature type="region of interest" description="Disordered" evidence="1">
    <location>
        <begin position="252"/>
        <end position="319"/>
    </location>
</feature>
<proteinExistence type="predicted"/>
<reference evidence="2 3" key="1">
    <citation type="submission" date="2023-02" db="EMBL/GenBank/DDBJ databases">
        <title>LHISI_Scaffold_Assembly.</title>
        <authorList>
            <person name="Stuart O.P."/>
            <person name="Cleave R."/>
            <person name="Magrath M.J.L."/>
            <person name="Mikheyev A.S."/>
        </authorList>
    </citation>
    <scope>NUCLEOTIDE SEQUENCE [LARGE SCALE GENOMIC DNA]</scope>
    <source>
        <strain evidence="2">Daus_M_001</strain>
        <tissue evidence="2">Leg muscle</tissue>
    </source>
</reference>
<evidence type="ECO:0000313" key="3">
    <source>
        <dbReference type="Proteomes" id="UP001159363"/>
    </source>
</evidence>
<sequence length="453" mass="50035">MPFSRTTRLPRPSIPALLHSRLISPSSALKELVGRGREREGKGMFSHADDTPLWRRLSKKGVPISHPLLPFIIRNTSCLVSRGVTGVSCISPPLECPALKTSAGDVMSLECQHNKVNACSLFCVLKFSGRCRWSTGFLGDIPSPPPLHPSASPYSPRFTPIGSQQHNVKSSPDLSTLKLAVPYNLLRSAVEVTARVKWTPRRSLVSGRNTFSFSRPHSNNWFLICAQSVYSTKEAPAYLTTLHHMPLLSAKLSAPPRAPNDSQERSTSSLAPGSLPQPITFPSDEEKGTKNEEEKSATGTIPSSREEEYEYDHLSEDPSRRSFGSLEVLARESDERADRIFPPALPKVMKRRGALTHLRNQLLSSHKGEHCSIPGRFTPDLLKWKSCRTMPLVGAFSSGDLPFPPHFHSGAAPYSARFTLIGSQDLTVKSRLNLFTSLVLFTLCPNDGEQRRP</sequence>
<gene>
    <name evidence="2" type="ORF">PR048_027846</name>
</gene>
<dbReference type="EMBL" id="JARBHB010000012">
    <property type="protein sequence ID" value="KAJ8871524.1"/>
    <property type="molecule type" value="Genomic_DNA"/>
</dbReference>
<keyword evidence="3" id="KW-1185">Reference proteome</keyword>